<dbReference type="AlphaFoldDB" id="A0A401GN07"/>
<accession>A0A401GN07</accession>
<proteinExistence type="predicted"/>
<dbReference type="EMBL" id="BFAD01000005">
    <property type="protein sequence ID" value="GBE83134.1"/>
    <property type="molecule type" value="Genomic_DNA"/>
</dbReference>
<dbReference type="OrthoDB" id="2745366at2759"/>
<reference evidence="1 2" key="1">
    <citation type="journal article" date="2018" name="Sci. Rep.">
        <title>Genome sequence of the cauliflower mushroom Sparassis crispa (Hanabiratake) and its association with beneficial usage.</title>
        <authorList>
            <person name="Kiyama R."/>
            <person name="Furutani Y."/>
            <person name="Kawaguchi K."/>
            <person name="Nakanishi T."/>
        </authorList>
    </citation>
    <scope>NUCLEOTIDE SEQUENCE [LARGE SCALE GENOMIC DNA]</scope>
</reference>
<dbReference type="RefSeq" id="XP_027614047.1">
    <property type="nucleotide sequence ID" value="XM_027758246.1"/>
</dbReference>
<gene>
    <name evidence="1" type="ORF">SCP_0501810</name>
</gene>
<evidence type="ECO:0000313" key="2">
    <source>
        <dbReference type="Proteomes" id="UP000287166"/>
    </source>
</evidence>
<organism evidence="1 2">
    <name type="scientific">Sparassis crispa</name>
    <dbReference type="NCBI Taxonomy" id="139825"/>
    <lineage>
        <taxon>Eukaryota</taxon>
        <taxon>Fungi</taxon>
        <taxon>Dikarya</taxon>
        <taxon>Basidiomycota</taxon>
        <taxon>Agaricomycotina</taxon>
        <taxon>Agaricomycetes</taxon>
        <taxon>Polyporales</taxon>
        <taxon>Sparassidaceae</taxon>
        <taxon>Sparassis</taxon>
    </lineage>
</organism>
<dbReference type="Proteomes" id="UP000287166">
    <property type="component" value="Unassembled WGS sequence"/>
</dbReference>
<dbReference type="InParanoid" id="A0A401GN07"/>
<evidence type="ECO:0000313" key="1">
    <source>
        <dbReference type="EMBL" id="GBE83134.1"/>
    </source>
</evidence>
<keyword evidence="2" id="KW-1185">Reference proteome</keyword>
<protein>
    <submittedName>
        <fullName evidence="1">Uncharacterized protein</fullName>
    </submittedName>
</protein>
<name>A0A401GN07_9APHY</name>
<dbReference type="GeneID" id="38780051"/>
<sequence length="91" mass="10482">MPWSMYATELGIYVAYRDTYHDLEVVPTDKLAAAVALLPTTSRRLGADVLLWIVHLFDRMGIEPTDDWLDEVEQELDGRPDDQDQDDEQET</sequence>
<comment type="caution">
    <text evidence="1">The sequence shown here is derived from an EMBL/GenBank/DDBJ whole genome shotgun (WGS) entry which is preliminary data.</text>
</comment>